<gene>
    <name evidence="1" type="ORF">E1298_15280</name>
</gene>
<dbReference type="Proteomes" id="UP000294513">
    <property type="component" value="Unassembled WGS sequence"/>
</dbReference>
<dbReference type="EMBL" id="SMKU01000065">
    <property type="protein sequence ID" value="TDD88378.1"/>
    <property type="molecule type" value="Genomic_DNA"/>
</dbReference>
<sequence>MVLKPSEAAEDDDPDAVTLSTGTGEITITSAAQGAYSVAIPDTALTDAGNRWYRVDAVAGSSRKTIIYGPLKVRDL</sequence>
<accession>A0A4R5BNF0</accession>
<protein>
    <submittedName>
        <fullName evidence="1">Uncharacterized protein</fullName>
    </submittedName>
</protein>
<comment type="caution">
    <text evidence="1">The sequence shown here is derived from an EMBL/GenBank/DDBJ whole genome shotgun (WGS) entry which is preliminary data.</text>
</comment>
<evidence type="ECO:0000313" key="2">
    <source>
        <dbReference type="Proteomes" id="UP000294513"/>
    </source>
</evidence>
<proteinExistence type="predicted"/>
<dbReference type="AlphaFoldDB" id="A0A4R5BNF0"/>
<organism evidence="1 2">
    <name type="scientific">Actinomadura rubrisoli</name>
    <dbReference type="NCBI Taxonomy" id="2530368"/>
    <lineage>
        <taxon>Bacteria</taxon>
        <taxon>Bacillati</taxon>
        <taxon>Actinomycetota</taxon>
        <taxon>Actinomycetes</taxon>
        <taxon>Streptosporangiales</taxon>
        <taxon>Thermomonosporaceae</taxon>
        <taxon>Actinomadura</taxon>
    </lineage>
</organism>
<reference evidence="1 2" key="1">
    <citation type="submission" date="2019-03" db="EMBL/GenBank/DDBJ databases">
        <title>Draft genome sequences of novel Actinobacteria.</title>
        <authorList>
            <person name="Sahin N."/>
            <person name="Ay H."/>
            <person name="Saygin H."/>
        </authorList>
    </citation>
    <scope>NUCLEOTIDE SEQUENCE [LARGE SCALE GENOMIC DNA]</scope>
    <source>
        <strain evidence="1 2">H3C3</strain>
    </source>
</reference>
<name>A0A4R5BNF0_9ACTN</name>
<keyword evidence="2" id="KW-1185">Reference proteome</keyword>
<evidence type="ECO:0000313" key="1">
    <source>
        <dbReference type="EMBL" id="TDD88378.1"/>
    </source>
</evidence>